<evidence type="ECO:0000256" key="1">
    <source>
        <dbReference type="ARBA" id="ARBA00009059"/>
    </source>
</evidence>
<name>A0A397HKQ5_ASPTH</name>
<dbReference type="PROSITE" id="PS50280">
    <property type="entry name" value="SET"/>
    <property type="match status" value="1"/>
</dbReference>
<evidence type="ECO:0000256" key="4">
    <source>
        <dbReference type="ARBA" id="ARBA00022691"/>
    </source>
</evidence>
<dbReference type="SUPFAM" id="SSF53335">
    <property type="entry name" value="S-adenosyl-L-methionine-dependent methyltransferases"/>
    <property type="match status" value="1"/>
</dbReference>
<dbReference type="FunFam" id="3.40.50.150:FF:000025">
    <property type="entry name" value="N-terminal Xaa-Pro-Lys N-methyltransferase 1"/>
    <property type="match status" value="1"/>
</dbReference>
<dbReference type="Gene3D" id="3.90.1410.10">
    <property type="entry name" value="set domain protein methyltransferase, domain 1"/>
    <property type="match status" value="1"/>
</dbReference>
<evidence type="ECO:0000259" key="13">
    <source>
        <dbReference type="PROSITE" id="PS50280"/>
    </source>
</evidence>
<evidence type="ECO:0000256" key="11">
    <source>
        <dbReference type="ARBA" id="ARBA00082558"/>
    </source>
</evidence>
<feature type="compositionally biased region" description="Basic and acidic residues" evidence="12">
    <location>
        <begin position="635"/>
        <end position="650"/>
    </location>
</feature>
<dbReference type="GeneID" id="38130363"/>
<dbReference type="InterPro" id="IPR046341">
    <property type="entry name" value="SET_dom_sf"/>
</dbReference>
<evidence type="ECO:0000313" key="15">
    <source>
        <dbReference type="Proteomes" id="UP000215305"/>
    </source>
</evidence>
<evidence type="ECO:0000256" key="8">
    <source>
        <dbReference type="ARBA" id="ARBA00047306"/>
    </source>
</evidence>
<dbReference type="GO" id="GO:0005737">
    <property type="term" value="C:cytoplasm"/>
    <property type="evidence" value="ECO:0007669"/>
    <property type="project" value="TreeGrafter"/>
</dbReference>
<evidence type="ECO:0000313" key="14">
    <source>
        <dbReference type="EMBL" id="RHZ61823.1"/>
    </source>
</evidence>
<dbReference type="GO" id="GO:0016279">
    <property type="term" value="F:protein-lysine N-methyltransferase activity"/>
    <property type="evidence" value="ECO:0007669"/>
    <property type="project" value="InterPro"/>
</dbReference>
<dbReference type="PANTHER" id="PTHR12753">
    <property type="entry name" value="AD-003 - RELATED"/>
    <property type="match status" value="1"/>
</dbReference>
<dbReference type="CDD" id="cd19177">
    <property type="entry name" value="SET_SETD4"/>
    <property type="match status" value="1"/>
</dbReference>
<organism evidence="14 15">
    <name type="scientific">Aspergillus thermomutatus</name>
    <name type="common">Neosartorya pseudofischeri</name>
    <dbReference type="NCBI Taxonomy" id="41047"/>
    <lineage>
        <taxon>Eukaryota</taxon>
        <taxon>Fungi</taxon>
        <taxon>Dikarya</taxon>
        <taxon>Ascomycota</taxon>
        <taxon>Pezizomycotina</taxon>
        <taxon>Eurotiomycetes</taxon>
        <taxon>Eurotiomycetidae</taxon>
        <taxon>Eurotiales</taxon>
        <taxon>Aspergillaceae</taxon>
        <taxon>Aspergillus</taxon>
        <taxon>Aspergillus subgen. Fumigati</taxon>
    </lineage>
</organism>
<evidence type="ECO:0000256" key="10">
    <source>
        <dbReference type="ARBA" id="ARBA00048167"/>
    </source>
</evidence>
<feature type="region of interest" description="Disordered" evidence="12">
    <location>
        <begin position="1"/>
        <end position="21"/>
    </location>
</feature>
<dbReference type="GO" id="GO:0032259">
    <property type="term" value="P:methylation"/>
    <property type="evidence" value="ECO:0007669"/>
    <property type="project" value="UniProtKB-KW"/>
</dbReference>
<keyword evidence="3" id="KW-0808">Transferase</keyword>
<dbReference type="GO" id="GO:0071885">
    <property type="term" value="F:N-terminal protein N-methyltransferase activity"/>
    <property type="evidence" value="ECO:0007669"/>
    <property type="project" value="UniProtKB-EC"/>
</dbReference>
<dbReference type="Proteomes" id="UP000215305">
    <property type="component" value="Unassembled WGS sequence"/>
</dbReference>
<dbReference type="InterPro" id="IPR008576">
    <property type="entry name" value="MeTrfase_NTM1"/>
</dbReference>
<dbReference type="Gene3D" id="3.40.50.150">
    <property type="entry name" value="Vaccinia Virus protein VP39"/>
    <property type="match status" value="1"/>
</dbReference>
<dbReference type="RefSeq" id="XP_026616524.1">
    <property type="nucleotide sequence ID" value="XM_026762008.1"/>
</dbReference>
<comment type="catalytic activity">
    <reaction evidence="9">
        <text>N-terminal L-prolyl-L-prolyl-L-lysyl-[protein] + 2 S-adenosyl-L-methionine = N-terminal N,N-dimethyl-L-prolyl-L-prolyl-L-lysyl-[protein] + 2 S-adenosyl-L-homocysteine + 2 H(+)</text>
        <dbReference type="Rhea" id="RHEA:54736"/>
        <dbReference type="Rhea" id="RHEA-COMP:13787"/>
        <dbReference type="Rhea" id="RHEA-COMP:13974"/>
        <dbReference type="ChEBI" id="CHEBI:15378"/>
        <dbReference type="ChEBI" id="CHEBI:57856"/>
        <dbReference type="ChEBI" id="CHEBI:59789"/>
        <dbReference type="ChEBI" id="CHEBI:138059"/>
        <dbReference type="ChEBI" id="CHEBI:138318"/>
        <dbReference type="EC" id="2.1.1.244"/>
    </reaction>
</comment>
<evidence type="ECO:0000256" key="9">
    <source>
        <dbReference type="ARBA" id="ARBA00047885"/>
    </source>
</evidence>
<dbReference type="Pfam" id="PF05891">
    <property type="entry name" value="Methyltransf_PK"/>
    <property type="match status" value="1"/>
</dbReference>
<dbReference type="InterPro" id="IPR044429">
    <property type="entry name" value="SETD4_SET"/>
</dbReference>
<gene>
    <name evidence="14" type="ORF">CDV56_108389</name>
</gene>
<evidence type="ECO:0000256" key="5">
    <source>
        <dbReference type="ARBA" id="ARBA00039112"/>
    </source>
</evidence>
<evidence type="ECO:0000256" key="6">
    <source>
        <dbReference type="ARBA" id="ARBA00039449"/>
    </source>
</evidence>
<dbReference type="Pfam" id="PF00856">
    <property type="entry name" value="SET"/>
    <property type="match status" value="1"/>
</dbReference>
<dbReference type="EMBL" id="NKHU02000042">
    <property type="protein sequence ID" value="RHZ61823.1"/>
    <property type="molecule type" value="Genomic_DNA"/>
</dbReference>
<keyword evidence="4" id="KW-0949">S-adenosyl-L-methionine</keyword>
<comment type="catalytic activity">
    <reaction evidence="10">
        <text>N-terminal L-alanyl-L-prolyl-L-lysyl-[protein] + 3 S-adenosyl-L-methionine = N-terminal N,N,N-trimethyl-L-alanyl-L-prolyl-L-lysyl-[protein] + 3 S-adenosyl-L-homocysteine + 3 H(+)</text>
        <dbReference type="Rhea" id="RHEA:54712"/>
        <dbReference type="Rhea" id="RHEA-COMP:13785"/>
        <dbReference type="Rhea" id="RHEA-COMP:13971"/>
        <dbReference type="ChEBI" id="CHEBI:15378"/>
        <dbReference type="ChEBI" id="CHEBI:57856"/>
        <dbReference type="ChEBI" id="CHEBI:59789"/>
        <dbReference type="ChEBI" id="CHEBI:138057"/>
        <dbReference type="ChEBI" id="CHEBI:138315"/>
        <dbReference type="EC" id="2.1.1.244"/>
    </reaction>
</comment>
<dbReference type="SUPFAM" id="SSF82199">
    <property type="entry name" value="SET domain"/>
    <property type="match status" value="1"/>
</dbReference>
<dbReference type="SMART" id="SM00317">
    <property type="entry name" value="SET"/>
    <property type="match status" value="1"/>
</dbReference>
<accession>A0A397HKQ5</accession>
<comment type="caution">
    <text evidence="14">The sequence shown here is derived from an EMBL/GenBank/DDBJ whole genome shotgun (WGS) entry which is preliminary data.</text>
</comment>
<comment type="catalytic activity">
    <reaction evidence="8">
        <text>N-terminal L-seryl-L-prolyl-L-lysyl-[protein] + 3 S-adenosyl-L-methionine = N-terminal N,N,N-trimethyl-L-seryl-L-prolyl-L-lysyl-[protein] + 3 S-adenosyl-L-homocysteine + 3 H(+)</text>
        <dbReference type="Rhea" id="RHEA:54724"/>
        <dbReference type="Rhea" id="RHEA-COMP:13789"/>
        <dbReference type="Rhea" id="RHEA-COMP:13973"/>
        <dbReference type="ChEBI" id="CHEBI:15378"/>
        <dbReference type="ChEBI" id="CHEBI:57856"/>
        <dbReference type="ChEBI" id="CHEBI:59789"/>
        <dbReference type="ChEBI" id="CHEBI:138061"/>
        <dbReference type="ChEBI" id="CHEBI:138317"/>
        <dbReference type="EC" id="2.1.1.244"/>
    </reaction>
</comment>
<dbReference type="VEuPathDB" id="FungiDB:CDV56_108389"/>
<evidence type="ECO:0000256" key="2">
    <source>
        <dbReference type="ARBA" id="ARBA00022603"/>
    </source>
</evidence>
<keyword evidence="2" id="KW-0489">Methyltransferase</keyword>
<evidence type="ECO:0000256" key="3">
    <source>
        <dbReference type="ARBA" id="ARBA00022679"/>
    </source>
</evidence>
<dbReference type="InterPro" id="IPR029063">
    <property type="entry name" value="SAM-dependent_MTases_sf"/>
</dbReference>
<dbReference type="AlphaFoldDB" id="A0A397HKQ5"/>
<dbReference type="EC" id="2.1.1.244" evidence="5"/>
<proteinExistence type="inferred from homology"/>
<dbReference type="InterPro" id="IPR001214">
    <property type="entry name" value="SET_dom"/>
</dbReference>
<dbReference type="OrthoDB" id="341421at2759"/>
<evidence type="ECO:0000256" key="7">
    <source>
        <dbReference type="ARBA" id="ARBA00043129"/>
    </source>
</evidence>
<reference evidence="14" key="1">
    <citation type="submission" date="2018-08" db="EMBL/GenBank/DDBJ databases">
        <title>Draft genome sequence of azole-resistant Aspergillus thermomutatus (Neosartorya pseudofischeri) strain HMR AF 39, isolated from a human nasal aspirate.</title>
        <authorList>
            <person name="Parent-Michaud M."/>
            <person name="Dufresne P.J."/>
            <person name="Fournier E."/>
            <person name="Martineau C."/>
            <person name="Moreira S."/>
            <person name="Perkins V."/>
            <person name="De Repentigny L."/>
            <person name="Dufresne S.F."/>
        </authorList>
    </citation>
    <scope>NUCLEOTIDE SEQUENCE [LARGE SCALE GENOMIC DNA]</scope>
    <source>
        <strain evidence="14">HMR AF 39</strain>
    </source>
</reference>
<evidence type="ECO:0000256" key="12">
    <source>
        <dbReference type="SAM" id="MobiDB-lite"/>
    </source>
</evidence>
<dbReference type="CDD" id="cd02440">
    <property type="entry name" value="AdoMet_MTases"/>
    <property type="match status" value="1"/>
</dbReference>
<keyword evidence="15" id="KW-1185">Reference proteome</keyword>
<dbReference type="STRING" id="41047.A0A397HKQ5"/>
<comment type="similarity">
    <text evidence="1">Belongs to the methyltransferase superfamily. NTM1 family.</text>
</comment>
<feature type="domain" description="SET" evidence="13">
    <location>
        <begin position="268"/>
        <end position="512"/>
    </location>
</feature>
<dbReference type="PANTHER" id="PTHR12753:SF0">
    <property type="entry name" value="ALPHA N-TERMINAL PROTEIN METHYLTRANSFERASE 1"/>
    <property type="match status" value="1"/>
</dbReference>
<feature type="region of interest" description="Disordered" evidence="12">
    <location>
        <begin position="629"/>
        <end position="650"/>
    </location>
</feature>
<protein>
    <recommendedName>
        <fullName evidence="6">Alpha N-terminal protein methyltransferase 1</fullName>
        <ecNumber evidence="5">2.1.1.244</ecNumber>
    </recommendedName>
    <alternativeName>
        <fullName evidence="11">Translation associated element 1</fullName>
    </alternativeName>
    <alternativeName>
        <fullName evidence="7">X-Pro-Lys N-terminal protein methyltransferase 1</fullName>
    </alternativeName>
</protein>
<sequence length="650" mass="73968">MSFSTATEVMEEQPESTPDSKIDHAASLKYWNDVPATSNGMLAMLGDYPWYSRIDLRGSRAFLAKVRRLLPSCSTEGKLKLGVDCGAGVGRITEGFLSQVCEVVDVVEPVAKFTEVVRNGSLKKDGIVGDIYTVGLENWNPEKKYDLIWTQWCVGHLTDVQLLEYVKRCRAALTETGIMVVKENQSTDINGEDMFDEVDSSVTRTDEKFKKIFKEAGMTVFLSEVQTGFPKNFRLLPGLIPDKMTPTKLGKQHTDFMRWTKSQGVKINGVTPAHIPGRGSGMIATRNLEEGEIMITVPLDLMITIDSIPTPFIKQFPTGTSVHGILAAFLTEGDAGFLKRWDLWRKVWPSRKDFEDSMPILWPENLRRSNSEFQKTPCERPFLLPPSASGIWNSFESSQNDRKFESKCQNLLAQQEKRLQDAWRNVLTVYPNMDWDKFSFHWLILNTRSFYYVKPGQEPPEDWNDAIGLVPFADYFNHSDDADCEVVFDGAKYTFTATRRYEKGEEIFMSYGAHSNDFLFVEYGFFLDHNESDVIFLDAIISNNLSEGEREELVSQQGLEDYQVTPSGVCLRTINAACVKYMSSKDFRNYVQGRATKAFDTRKTWNIIREWIEIYLQESNTTIEALEPSAAQSEARARGMNEHGTKQSYI</sequence>